<feature type="compositionally biased region" description="Low complexity" evidence="1">
    <location>
        <begin position="161"/>
        <end position="178"/>
    </location>
</feature>
<evidence type="ECO:0000256" key="1">
    <source>
        <dbReference type="SAM" id="MobiDB-lite"/>
    </source>
</evidence>
<protein>
    <submittedName>
        <fullName evidence="2">Uncharacterized protein</fullName>
    </submittedName>
</protein>
<dbReference type="InterPro" id="IPR045534">
    <property type="entry name" value="DUF6428"/>
</dbReference>
<dbReference type="Proteomes" id="UP000321306">
    <property type="component" value="Unassembled WGS sequence"/>
</dbReference>
<dbReference type="RefSeq" id="WP_146883116.1">
    <property type="nucleotide sequence ID" value="NZ_BJXB01000004.1"/>
</dbReference>
<sequence length="178" mass="19494">MIQIQEHLTTTRFLKVLEDQKDLPLVFHLGDGKVVPVGYHVTEIKAVTFETVDCGGKVNQWKDTIVQLWRSNREKDDQYMTAGKFLKIYSQVASRVNVQGDAEIKFEYGDDGAPAVHFEVSDLRVSDGQLQVHLDWVGVRCKAADRAREAAALSGQPASACCGTSSSQDSKSSGGCGC</sequence>
<accession>A0A511MYH8</accession>
<gene>
    <name evidence="2" type="ORF">DC3_12800</name>
</gene>
<comment type="caution">
    <text evidence="2">The sequence shown here is derived from an EMBL/GenBank/DDBJ whole genome shotgun (WGS) entry which is preliminary data.</text>
</comment>
<dbReference type="AlphaFoldDB" id="A0A511MYH8"/>
<keyword evidence="3" id="KW-1185">Reference proteome</keyword>
<reference evidence="2 3" key="1">
    <citation type="submission" date="2019-07" db="EMBL/GenBank/DDBJ databases">
        <title>Whole genome shotgun sequence of Deinococcus cellulosilyticus NBRC 106333.</title>
        <authorList>
            <person name="Hosoyama A."/>
            <person name="Uohara A."/>
            <person name="Ohji S."/>
            <person name="Ichikawa N."/>
        </authorList>
    </citation>
    <scope>NUCLEOTIDE SEQUENCE [LARGE SCALE GENOMIC DNA]</scope>
    <source>
        <strain evidence="2 3">NBRC 106333</strain>
    </source>
</reference>
<dbReference type="EMBL" id="BJXB01000004">
    <property type="protein sequence ID" value="GEM45645.1"/>
    <property type="molecule type" value="Genomic_DNA"/>
</dbReference>
<dbReference type="Pfam" id="PF20001">
    <property type="entry name" value="DUF6428"/>
    <property type="match status" value="1"/>
</dbReference>
<name>A0A511MYH8_DEIC1</name>
<evidence type="ECO:0000313" key="3">
    <source>
        <dbReference type="Proteomes" id="UP000321306"/>
    </source>
</evidence>
<evidence type="ECO:0000313" key="2">
    <source>
        <dbReference type="EMBL" id="GEM45645.1"/>
    </source>
</evidence>
<proteinExistence type="predicted"/>
<dbReference type="OrthoDB" id="66316at2"/>
<feature type="region of interest" description="Disordered" evidence="1">
    <location>
        <begin position="157"/>
        <end position="178"/>
    </location>
</feature>
<organism evidence="2 3">
    <name type="scientific">Deinococcus cellulosilyticus (strain DSM 18568 / NBRC 106333 / KACC 11606 / 5516J-15)</name>
    <dbReference type="NCBI Taxonomy" id="1223518"/>
    <lineage>
        <taxon>Bacteria</taxon>
        <taxon>Thermotogati</taxon>
        <taxon>Deinococcota</taxon>
        <taxon>Deinococci</taxon>
        <taxon>Deinococcales</taxon>
        <taxon>Deinococcaceae</taxon>
        <taxon>Deinococcus</taxon>
    </lineage>
</organism>